<gene>
    <name evidence="1" type="ORF">llap_5752</name>
</gene>
<keyword evidence="2" id="KW-1185">Reference proteome</keyword>
<proteinExistence type="predicted"/>
<dbReference type="AlphaFoldDB" id="A0A2I0UD15"/>
<sequence length="136" mass="15268">MSPKTLLSQAHNVDHSILDLISSDLRRVEGDNLHRHLSWFPEALQEWDHQQARAHKDLGGVAPTSLPTSTSRVGTLGRARRQLPLTGSSFVVKEEEEKPCSRFHTPFFAGIEAPTLPRVSQLTRLNQFNGVLTHQE</sequence>
<dbReference type="EMBL" id="KZ505861">
    <property type="protein sequence ID" value="PKU43939.1"/>
    <property type="molecule type" value="Genomic_DNA"/>
</dbReference>
<accession>A0A2I0UD15</accession>
<reference evidence="2" key="1">
    <citation type="submission" date="2017-11" db="EMBL/GenBank/DDBJ databases">
        <authorList>
            <person name="Lima N.C."/>
            <person name="Parody-Merino A.M."/>
            <person name="Battley P.F."/>
            <person name="Fidler A.E."/>
            <person name="Prosdocimi F."/>
        </authorList>
    </citation>
    <scope>NUCLEOTIDE SEQUENCE [LARGE SCALE GENOMIC DNA]</scope>
</reference>
<evidence type="ECO:0000313" key="1">
    <source>
        <dbReference type="EMBL" id="PKU43939.1"/>
    </source>
</evidence>
<dbReference type="Proteomes" id="UP000233556">
    <property type="component" value="Unassembled WGS sequence"/>
</dbReference>
<reference evidence="2" key="2">
    <citation type="submission" date="2017-12" db="EMBL/GenBank/DDBJ databases">
        <title>Genome sequence of the Bar-tailed Godwit (Limosa lapponica baueri).</title>
        <authorList>
            <person name="Lima N.C.B."/>
            <person name="Parody-Merino A.M."/>
            <person name="Battley P.F."/>
            <person name="Fidler A.E."/>
            <person name="Prosdocimi F."/>
        </authorList>
    </citation>
    <scope>NUCLEOTIDE SEQUENCE [LARGE SCALE GENOMIC DNA]</scope>
</reference>
<evidence type="ECO:0000313" key="2">
    <source>
        <dbReference type="Proteomes" id="UP000233556"/>
    </source>
</evidence>
<protein>
    <submittedName>
        <fullName evidence="1">Uncharacterized protein</fullName>
    </submittedName>
</protein>
<name>A0A2I0UD15_LIMLA</name>
<organism evidence="1 2">
    <name type="scientific">Limosa lapponica baueri</name>
    <dbReference type="NCBI Taxonomy" id="1758121"/>
    <lineage>
        <taxon>Eukaryota</taxon>
        <taxon>Metazoa</taxon>
        <taxon>Chordata</taxon>
        <taxon>Craniata</taxon>
        <taxon>Vertebrata</taxon>
        <taxon>Euteleostomi</taxon>
        <taxon>Archelosauria</taxon>
        <taxon>Archosauria</taxon>
        <taxon>Dinosauria</taxon>
        <taxon>Saurischia</taxon>
        <taxon>Theropoda</taxon>
        <taxon>Coelurosauria</taxon>
        <taxon>Aves</taxon>
        <taxon>Neognathae</taxon>
        <taxon>Neoaves</taxon>
        <taxon>Charadriiformes</taxon>
        <taxon>Scolopacidae</taxon>
        <taxon>Limosa</taxon>
    </lineage>
</organism>